<accession>A0A919MI15</accession>
<sequence>MQPTREPVRVSVLGPVELIVDGSAVALPPLERMLLAVLSAHSGRIVAVDRLVDGLWDGRPPAGARNRVQALVAALRKLAGPTLITTRPPGYLVGAAPVLDSREFADEVRLAGRQAAEANPRLAVDLLTQALARWRDDAFVDVRTSLVDFERDRLHELREHAVEERFEAQLSLGLHRELVPELMKSVNDRPLRQRLRGQLMVALQRGGREAEALAVYRAGARLLADEHGLDPGPELRHLHDRILAEDRAAQPQPARLYRPHQLPAVIGDFVGRDRELDRLRSMLAYTPEVAGAAQVIVVVGLAGTGKTTLALRAAHEHRHRFPAGSLFADLRGNTPSPADPAAVLAAFLRALGVTSQAIPPGRDERAALYRSVLADRRTLILLDSAASAAQVRPLLPPGPNTTLITTTAGLGALSGATALPLDVLPLADGLALLANLASADRVGRETRAAEQVVELCGGLPLALRIAGVRLAERETMTIAHLRDRLRVERRRLDELSLGELDVRSSFTVGFERLRPAAARLLGVLSRTSLRSFSTADPDDEQLLDQLCRAQMLTAYGDGRVRMHDLVRLHARERAEPADDELVRWYERLLRQAERAGAALPCQHFPVTHAVTPDRPAPAALAWFEQERENLTAAVADLLALGQADLAGRLAYAMGRFALMREGHLPEWADTLRAVLAEPAGLTVPTRVSVQLALAAAARMTDRIAEAMPLLRAAYRDGRGRLPEHQVMAALTYALCSRHRGEMRTSEAVLGLAFGRCAGQRIADPVIGYSLLVAGQHFGQFQRHTPFSHWLLQAADEFLERAGDSWGQALVHETTGVVYRQDGNWPLAAEHLGRAIAMHRGLGDKHSMTIAEQALASVHLAAGETEAARALLARVSATFRDMRYAWGQGVSQRLLGNLLLDEGEAGRAADELESSVAILRGCQKPFTLARSLALLARARATLGEHAAAVTLGREALAIFDQFAAEDAVELRDLLRTWEPAGARDPAAADPQ</sequence>
<comment type="caution">
    <text evidence="7">The sequence shown here is derived from an EMBL/GenBank/DDBJ whole genome shotgun (WGS) entry which is preliminary data.</text>
</comment>
<evidence type="ECO:0000256" key="4">
    <source>
        <dbReference type="ARBA" id="ARBA00023163"/>
    </source>
</evidence>
<dbReference type="CDD" id="cd15831">
    <property type="entry name" value="BTAD"/>
    <property type="match status" value="1"/>
</dbReference>
<evidence type="ECO:0000256" key="2">
    <source>
        <dbReference type="ARBA" id="ARBA00023015"/>
    </source>
</evidence>
<evidence type="ECO:0000313" key="7">
    <source>
        <dbReference type="EMBL" id="GIE13215.1"/>
    </source>
</evidence>
<gene>
    <name evidence="7" type="ORF">Afe05nite_50550</name>
</gene>
<dbReference type="Gene3D" id="3.40.50.300">
    <property type="entry name" value="P-loop containing nucleotide triphosphate hydrolases"/>
    <property type="match status" value="1"/>
</dbReference>
<evidence type="ECO:0000313" key="8">
    <source>
        <dbReference type="Proteomes" id="UP000598174"/>
    </source>
</evidence>
<dbReference type="InterPro" id="IPR005158">
    <property type="entry name" value="BTAD"/>
</dbReference>
<dbReference type="Pfam" id="PF03704">
    <property type="entry name" value="BTAD"/>
    <property type="match status" value="1"/>
</dbReference>
<name>A0A919MI15_9ACTN</name>
<dbReference type="EMBL" id="BOMM01000047">
    <property type="protein sequence ID" value="GIE13215.1"/>
    <property type="molecule type" value="Genomic_DNA"/>
</dbReference>
<dbReference type="PANTHER" id="PTHR35807">
    <property type="entry name" value="TRANSCRIPTIONAL REGULATOR REDD-RELATED"/>
    <property type="match status" value="1"/>
</dbReference>
<evidence type="ECO:0000259" key="6">
    <source>
        <dbReference type="PROSITE" id="PS51755"/>
    </source>
</evidence>
<dbReference type="GO" id="GO:0006355">
    <property type="term" value="P:regulation of DNA-templated transcription"/>
    <property type="evidence" value="ECO:0007669"/>
    <property type="project" value="InterPro"/>
</dbReference>
<proteinExistence type="inferred from homology"/>
<dbReference type="AlphaFoldDB" id="A0A919MI15"/>
<evidence type="ECO:0000256" key="3">
    <source>
        <dbReference type="ARBA" id="ARBA00023125"/>
    </source>
</evidence>
<keyword evidence="4" id="KW-0804">Transcription</keyword>
<dbReference type="InterPro" id="IPR001867">
    <property type="entry name" value="OmpR/PhoB-type_DNA-bd"/>
</dbReference>
<reference evidence="7" key="1">
    <citation type="submission" date="2021-01" db="EMBL/GenBank/DDBJ databases">
        <title>Whole genome shotgun sequence of Actinoplanes ferrugineus NBRC 15555.</title>
        <authorList>
            <person name="Komaki H."/>
            <person name="Tamura T."/>
        </authorList>
    </citation>
    <scope>NUCLEOTIDE SEQUENCE</scope>
    <source>
        <strain evidence="7">NBRC 15555</strain>
    </source>
</reference>
<dbReference type="Pfam" id="PF13191">
    <property type="entry name" value="AAA_16"/>
    <property type="match status" value="1"/>
</dbReference>
<dbReference type="InterPro" id="IPR011990">
    <property type="entry name" value="TPR-like_helical_dom_sf"/>
</dbReference>
<dbReference type="PRINTS" id="PR00364">
    <property type="entry name" value="DISEASERSIST"/>
</dbReference>
<organism evidence="7 8">
    <name type="scientific">Paractinoplanes ferrugineus</name>
    <dbReference type="NCBI Taxonomy" id="113564"/>
    <lineage>
        <taxon>Bacteria</taxon>
        <taxon>Bacillati</taxon>
        <taxon>Actinomycetota</taxon>
        <taxon>Actinomycetes</taxon>
        <taxon>Micromonosporales</taxon>
        <taxon>Micromonosporaceae</taxon>
        <taxon>Paractinoplanes</taxon>
    </lineage>
</organism>
<keyword evidence="8" id="KW-1185">Reference proteome</keyword>
<feature type="DNA-binding region" description="OmpR/PhoB-type" evidence="5">
    <location>
        <begin position="1"/>
        <end position="95"/>
    </location>
</feature>
<dbReference type="Proteomes" id="UP000598174">
    <property type="component" value="Unassembled WGS sequence"/>
</dbReference>
<dbReference type="RefSeq" id="WP_239118176.1">
    <property type="nucleotide sequence ID" value="NZ_BAAABP010000052.1"/>
</dbReference>
<dbReference type="Gene3D" id="1.25.40.10">
    <property type="entry name" value="Tetratricopeptide repeat domain"/>
    <property type="match status" value="2"/>
</dbReference>
<dbReference type="GO" id="GO:0000160">
    <property type="term" value="P:phosphorelay signal transduction system"/>
    <property type="evidence" value="ECO:0007669"/>
    <property type="project" value="InterPro"/>
</dbReference>
<dbReference type="InterPro" id="IPR036388">
    <property type="entry name" value="WH-like_DNA-bd_sf"/>
</dbReference>
<dbReference type="GO" id="GO:0043531">
    <property type="term" value="F:ADP binding"/>
    <property type="evidence" value="ECO:0007669"/>
    <property type="project" value="InterPro"/>
</dbReference>
<dbReference type="PANTHER" id="PTHR35807:SF1">
    <property type="entry name" value="TRANSCRIPTIONAL REGULATOR REDD"/>
    <property type="match status" value="1"/>
</dbReference>
<dbReference type="InterPro" id="IPR027417">
    <property type="entry name" value="P-loop_NTPase"/>
</dbReference>
<dbReference type="SMART" id="SM01043">
    <property type="entry name" value="BTAD"/>
    <property type="match status" value="1"/>
</dbReference>
<dbReference type="Pfam" id="PF00486">
    <property type="entry name" value="Trans_reg_C"/>
    <property type="match status" value="1"/>
</dbReference>
<dbReference type="SUPFAM" id="SSF46894">
    <property type="entry name" value="C-terminal effector domain of the bipartite response regulators"/>
    <property type="match status" value="1"/>
</dbReference>
<keyword evidence="3 5" id="KW-0238">DNA-binding</keyword>
<dbReference type="Gene3D" id="1.10.10.10">
    <property type="entry name" value="Winged helix-like DNA-binding domain superfamily/Winged helix DNA-binding domain"/>
    <property type="match status" value="1"/>
</dbReference>
<dbReference type="GO" id="GO:0003677">
    <property type="term" value="F:DNA binding"/>
    <property type="evidence" value="ECO:0007669"/>
    <property type="project" value="UniProtKB-UniRule"/>
</dbReference>
<dbReference type="InterPro" id="IPR041664">
    <property type="entry name" value="AAA_16"/>
</dbReference>
<keyword evidence="2" id="KW-0805">Transcription regulation</keyword>
<comment type="similarity">
    <text evidence="1">Belongs to the AfsR/DnrI/RedD regulatory family.</text>
</comment>
<dbReference type="PROSITE" id="PS51755">
    <property type="entry name" value="OMPR_PHOB"/>
    <property type="match status" value="1"/>
</dbReference>
<dbReference type="SUPFAM" id="SSF48452">
    <property type="entry name" value="TPR-like"/>
    <property type="match status" value="2"/>
</dbReference>
<dbReference type="InterPro" id="IPR051677">
    <property type="entry name" value="AfsR-DnrI-RedD_regulator"/>
</dbReference>
<protein>
    <submittedName>
        <fullName evidence="7">SARP family transcriptional regulator</fullName>
    </submittedName>
</protein>
<dbReference type="SUPFAM" id="SSF52540">
    <property type="entry name" value="P-loop containing nucleoside triphosphate hydrolases"/>
    <property type="match status" value="1"/>
</dbReference>
<evidence type="ECO:0000256" key="5">
    <source>
        <dbReference type="PROSITE-ProRule" id="PRU01091"/>
    </source>
</evidence>
<feature type="domain" description="OmpR/PhoB-type" evidence="6">
    <location>
        <begin position="1"/>
        <end position="95"/>
    </location>
</feature>
<dbReference type="InterPro" id="IPR016032">
    <property type="entry name" value="Sig_transdc_resp-reg_C-effctor"/>
</dbReference>
<dbReference type="SMART" id="SM00862">
    <property type="entry name" value="Trans_reg_C"/>
    <property type="match status" value="1"/>
</dbReference>
<evidence type="ECO:0000256" key="1">
    <source>
        <dbReference type="ARBA" id="ARBA00005820"/>
    </source>
</evidence>